<dbReference type="AlphaFoldDB" id="A0A068NSI0"/>
<dbReference type="RefSeq" id="WP_025229632.1">
    <property type="nucleotide sequence ID" value="NZ_CP007139.1"/>
</dbReference>
<evidence type="ECO:0000313" key="3">
    <source>
        <dbReference type="EMBL" id="AIE86401.1"/>
    </source>
</evidence>
<dbReference type="GO" id="GO:0052621">
    <property type="term" value="F:diguanylate cyclase activity"/>
    <property type="evidence" value="ECO:0007669"/>
    <property type="project" value="TreeGrafter"/>
</dbReference>
<evidence type="ECO:0000256" key="1">
    <source>
        <dbReference type="SAM" id="Phobius"/>
    </source>
</evidence>
<dbReference type="CDD" id="cd01949">
    <property type="entry name" value="GGDEF"/>
    <property type="match status" value="1"/>
</dbReference>
<dbReference type="GO" id="GO:1902201">
    <property type="term" value="P:negative regulation of bacterial-type flagellum-dependent cell motility"/>
    <property type="evidence" value="ECO:0007669"/>
    <property type="project" value="TreeGrafter"/>
</dbReference>
<dbReference type="HOGENOM" id="CLU_000445_11_11_0"/>
<keyword evidence="1" id="KW-1133">Transmembrane helix</keyword>
<dbReference type="PROSITE" id="PS50887">
    <property type="entry name" value="GGDEF"/>
    <property type="match status" value="1"/>
</dbReference>
<keyword evidence="4" id="KW-1185">Reference proteome</keyword>
<dbReference type="STRING" id="661478.OP10G_3033"/>
<gene>
    <name evidence="3" type="ORF">OP10G_3033</name>
</gene>
<accession>A0A068NSI0</accession>
<dbReference type="PANTHER" id="PTHR45138:SF9">
    <property type="entry name" value="DIGUANYLATE CYCLASE DGCM-RELATED"/>
    <property type="match status" value="1"/>
</dbReference>
<dbReference type="Proteomes" id="UP000027982">
    <property type="component" value="Chromosome"/>
</dbReference>
<dbReference type="SMART" id="SM00267">
    <property type="entry name" value="GGDEF"/>
    <property type="match status" value="1"/>
</dbReference>
<proteinExistence type="predicted"/>
<sequence>MGLYRFLSKVWRKSSFTTKLLLVAIVGTHALLSSAFFKVWDPDLDVRVVRGLILGERVASIVLTVWMIWALLAPMRQMLRFLQEYDRHGRITELPTEFPDEMGRLMALTHKVVTHLDESVAELAKVSTTDALTGVHNRRFATDRLESDLLAARGAGAEFTLAVIDLDDLKETNTAFGHAGGDESLIGLARTLRAEMGPNDWVARWGGDEFLALFWKATPTEVATRLQGAMSSLQAREIRFSAGLMLASGRHSASEALDAADVALYAAKRAGKNQIRIFEAATIP</sequence>
<dbReference type="InterPro" id="IPR029787">
    <property type="entry name" value="Nucleotide_cyclase"/>
</dbReference>
<organism evidence="3 4">
    <name type="scientific">Fimbriimonas ginsengisoli Gsoil 348</name>
    <dbReference type="NCBI Taxonomy" id="661478"/>
    <lineage>
        <taxon>Bacteria</taxon>
        <taxon>Bacillati</taxon>
        <taxon>Armatimonadota</taxon>
        <taxon>Fimbriimonadia</taxon>
        <taxon>Fimbriimonadales</taxon>
        <taxon>Fimbriimonadaceae</taxon>
        <taxon>Fimbriimonas</taxon>
    </lineage>
</organism>
<dbReference type="eggNOG" id="COG2199">
    <property type="taxonomic scope" value="Bacteria"/>
</dbReference>
<dbReference type="PANTHER" id="PTHR45138">
    <property type="entry name" value="REGULATORY COMPONENTS OF SENSORY TRANSDUCTION SYSTEM"/>
    <property type="match status" value="1"/>
</dbReference>
<reference evidence="3 4" key="1">
    <citation type="journal article" date="2014" name="PLoS ONE">
        <title>The first complete genome sequence of the class fimbriimonadia in the phylum armatimonadetes.</title>
        <authorList>
            <person name="Hu Z.Y."/>
            <person name="Wang Y.Z."/>
            <person name="Im W.T."/>
            <person name="Wang S.Y."/>
            <person name="Zhao G.P."/>
            <person name="Zheng H.J."/>
            <person name="Quan Z.X."/>
        </authorList>
    </citation>
    <scope>NUCLEOTIDE SEQUENCE [LARGE SCALE GENOMIC DNA]</scope>
    <source>
        <strain evidence="3">Gsoil 348</strain>
    </source>
</reference>
<keyword evidence="1" id="KW-0812">Transmembrane</keyword>
<feature type="transmembrane region" description="Helical" evidence="1">
    <location>
        <begin position="52"/>
        <end position="72"/>
    </location>
</feature>
<protein>
    <submittedName>
        <fullName evidence="3">Signal transduction protein</fullName>
    </submittedName>
</protein>
<evidence type="ECO:0000259" key="2">
    <source>
        <dbReference type="PROSITE" id="PS50887"/>
    </source>
</evidence>
<dbReference type="OrthoDB" id="9803824at2"/>
<dbReference type="InterPro" id="IPR050469">
    <property type="entry name" value="Diguanylate_Cyclase"/>
</dbReference>
<name>A0A068NSI0_FIMGI</name>
<keyword evidence="1" id="KW-0472">Membrane</keyword>
<dbReference type="InterPro" id="IPR043128">
    <property type="entry name" value="Rev_trsase/Diguanyl_cyclase"/>
</dbReference>
<dbReference type="Pfam" id="PF00990">
    <property type="entry name" value="GGDEF"/>
    <property type="match status" value="1"/>
</dbReference>
<dbReference type="Gene3D" id="3.30.70.270">
    <property type="match status" value="1"/>
</dbReference>
<dbReference type="EMBL" id="CP007139">
    <property type="protein sequence ID" value="AIE86401.1"/>
    <property type="molecule type" value="Genomic_DNA"/>
</dbReference>
<dbReference type="NCBIfam" id="TIGR00254">
    <property type="entry name" value="GGDEF"/>
    <property type="match status" value="1"/>
</dbReference>
<dbReference type="InterPro" id="IPR000160">
    <property type="entry name" value="GGDEF_dom"/>
</dbReference>
<feature type="transmembrane region" description="Helical" evidence="1">
    <location>
        <begin position="20"/>
        <end position="40"/>
    </location>
</feature>
<dbReference type="SUPFAM" id="SSF55073">
    <property type="entry name" value="Nucleotide cyclase"/>
    <property type="match status" value="1"/>
</dbReference>
<dbReference type="GO" id="GO:0043709">
    <property type="term" value="P:cell adhesion involved in single-species biofilm formation"/>
    <property type="evidence" value="ECO:0007669"/>
    <property type="project" value="TreeGrafter"/>
</dbReference>
<dbReference type="KEGG" id="fgi:OP10G_3033"/>
<dbReference type="GO" id="GO:0005886">
    <property type="term" value="C:plasma membrane"/>
    <property type="evidence" value="ECO:0007669"/>
    <property type="project" value="TreeGrafter"/>
</dbReference>
<evidence type="ECO:0000313" key="4">
    <source>
        <dbReference type="Proteomes" id="UP000027982"/>
    </source>
</evidence>
<feature type="domain" description="GGDEF" evidence="2">
    <location>
        <begin position="157"/>
        <end position="280"/>
    </location>
</feature>